<proteinExistence type="predicted"/>
<accession>T1AE54</accession>
<feature type="non-terminal residue" evidence="1">
    <location>
        <position position="1"/>
    </location>
</feature>
<dbReference type="EMBL" id="AUZX01012447">
    <property type="protein sequence ID" value="EQD39274.1"/>
    <property type="molecule type" value="Genomic_DNA"/>
</dbReference>
<organism evidence="1">
    <name type="scientific">mine drainage metagenome</name>
    <dbReference type="NCBI Taxonomy" id="410659"/>
    <lineage>
        <taxon>unclassified sequences</taxon>
        <taxon>metagenomes</taxon>
        <taxon>ecological metagenomes</taxon>
    </lineage>
</organism>
<sequence length="115" mass="12349">APGLPCLWCSELLDAAEVRRDMMNESERKLDPYIVGAREPAPSVISLNGTVVSLAVSMLLGIVAGAPIDATHVIYNACGSTLRSVRSKARPDCFICSKMGVLGWGDGQLLFTRRD</sequence>
<comment type="caution">
    <text evidence="1">The sequence shown here is derived from an EMBL/GenBank/DDBJ whole genome shotgun (WGS) entry which is preliminary data.</text>
</comment>
<reference evidence="1" key="1">
    <citation type="submission" date="2013-08" db="EMBL/GenBank/DDBJ databases">
        <authorList>
            <person name="Mendez C."/>
            <person name="Richter M."/>
            <person name="Ferrer M."/>
            <person name="Sanchez J."/>
        </authorList>
    </citation>
    <scope>NUCLEOTIDE SEQUENCE</scope>
</reference>
<reference evidence="1" key="2">
    <citation type="journal article" date="2014" name="ISME J.">
        <title>Microbial stratification in low pH oxic and suboxic macroscopic growths along an acid mine drainage.</title>
        <authorList>
            <person name="Mendez-Garcia C."/>
            <person name="Mesa V."/>
            <person name="Sprenger R.R."/>
            <person name="Richter M."/>
            <person name="Diez M.S."/>
            <person name="Solano J."/>
            <person name="Bargiela R."/>
            <person name="Golyshina O.V."/>
            <person name="Manteca A."/>
            <person name="Ramos J.L."/>
            <person name="Gallego J.R."/>
            <person name="Llorente I."/>
            <person name="Martins Dos Santos V.A."/>
            <person name="Jensen O.N."/>
            <person name="Pelaez A.I."/>
            <person name="Sanchez J."/>
            <person name="Ferrer M."/>
        </authorList>
    </citation>
    <scope>NUCLEOTIDE SEQUENCE</scope>
</reference>
<name>T1AE54_9ZZZZ</name>
<protein>
    <submittedName>
        <fullName evidence="1">UBA/THIF-type NAD/FAD binding protein</fullName>
    </submittedName>
</protein>
<gene>
    <name evidence="1" type="ORF">B1A_16931</name>
</gene>
<evidence type="ECO:0000313" key="1">
    <source>
        <dbReference type="EMBL" id="EQD39274.1"/>
    </source>
</evidence>
<dbReference type="AlphaFoldDB" id="T1AE54"/>